<sequence length="87" mass="10118">MEHAFYQRYEGPIIGLRLPRKTWNVLRRKNITTIDRLRAAAHRVHRFEGIGPKAARLIREEIARVMVPKEQPLEGLVPDPNNTHETA</sequence>
<name>A0A512C5C0_9HYPH</name>
<comment type="caution">
    <text evidence="1">The sequence shown here is derived from an EMBL/GenBank/DDBJ whole genome shotgun (WGS) entry which is preliminary data.</text>
</comment>
<accession>A0A512C5C0</accession>
<proteinExistence type="predicted"/>
<dbReference type="OrthoDB" id="8020814at2"/>
<gene>
    <name evidence="1" type="ORF">MAE02_71140</name>
</gene>
<dbReference type="RefSeq" id="WP_114189463.1">
    <property type="nucleotide sequence ID" value="NZ_BJYU01000512.1"/>
</dbReference>
<dbReference type="EMBL" id="BJYU01000512">
    <property type="protein sequence ID" value="GEO19418.1"/>
    <property type="molecule type" value="Genomic_DNA"/>
</dbReference>
<evidence type="ECO:0008006" key="3">
    <source>
        <dbReference type="Google" id="ProtNLM"/>
    </source>
</evidence>
<dbReference type="AlphaFoldDB" id="A0A512C5C0"/>
<keyword evidence="2" id="KW-1185">Reference proteome</keyword>
<protein>
    <recommendedName>
        <fullName evidence="3">RNA polymerase alpha subunit C-terminal domain-containing protein</fullName>
    </recommendedName>
</protein>
<organism evidence="1 2">
    <name type="scientific">Microvirga aerophila</name>
    <dbReference type="NCBI Taxonomy" id="670291"/>
    <lineage>
        <taxon>Bacteria</taxon>
        <taxon>Pseudomonadati</taxon>
        <taxon>Pseudomonadota</taxon>
        <taxon>Alphaproteobacteria</taxon>
        <taxon>Hyphomicrobiales</taxon>
        <taxon>Methylobacteriaceae</taxon>
        <taxon>Microvirga</taxon>
    </lineage>
</organism>
<evidence type="ECO:0000313" key="2">
    <source>
        <dbReference type="Proteomes" id="UP000321085"/>
    </source>
</evidence>
<evidence type="ECO:0000313" key="1">
    <source>
        <dbReference type="EMBL" id="GEO19418.1"/>
    </source>
</evidence>
<dbReference type="Gene3D" id="1.10.150.20">
    <property type="entry name" value="5' to 3' exonuclease, C-terminal subdomain"/>
    <property type="match status" value="1"/>
</dbReference>
<dbReference type="Proteomes" id="UP000321085">
    <property type="component" value="Unassembled WGS sequence"/>
</dbReference>
<reference evidence="1 2" key="1">
    <citation type="submission" date="2019-07" db="EMBL/GenBank/DDBJ databases">
        <title>Whole genome shotgun sequence of Microvirga aerophila NBRC 106136.</title>
        <authorList>
            <person name="Hosoyama A."/>
            <person name="Uohara A."/>
            <person name="Ohji S."/>
            <person name="Ichikawa N."/>
        </authorList>
    </citation>
    <scope>NUCLEOTIDE SEQUENCE [LARGE SCALE GENOMIC DNA]</scope>
    <source>
        <strain evidence="1 2">NBRC 106136</strain>
    </source>
</reference>